<evidence type="ECO:0000313" key="2">
    <source>
        <dbReference type="Proteomes" id="UP000281391"/>
    </source>
</evidence>
<name>A0A3S4DSV6_SEROD</name>
<dbReference type="RefSeq" id="WP_004964452.1">
    <property type="nucleotide sequence ID" value="NZ_JAEKCK010000001.1"/>
</dbReference>
<dbReference type="EMBL" id="LR134117">
    <property type="protein sequence ID" value="VDZ64463.1"/>
    <property type="molecule type" value="Genomic_DNA"/>
</dbReference>
<sequence length="82" mass="8809">MTITADYLQQLLNASGVTGALAHELLAARRRIEQLEERLAIPVRLPYCSSSPVCEMESGYAAGVSDSKQAIRQAGYPIAGDD</sequence>
<reference evidence="1 2" key="1">
    <citation type="submission" date="2018-12" db="EMBL/GenBank/DDBJ databases">
        <authorList>
            <consortium name="Pathogen Informatics"/>
        </authorList>
    </citation>
    <scope>NUCLEOTIDE SEQUENCE [LARGE SCALE GENOMIC DNA]</scope>
    <source>
        <strain evidence="1 2">NCTC11214</strain>
    </source>
</reference>
<dbReference type="KEGG" id="sof:NCTC11214_04986"/>
<dbReference type="Proteomes" id="UP000281391">
    <property type="component" value="Chromosome"/>
</dbReference>
<dbReference type="AlphaFoldDB" id="A0A3S4DSV6"/>
<gene>
    <name evidence="1" type="ORF">NCTC11214_04986</name>
</gene>
<protein>
    <submittedName>
        <fullName evidence="1">Uncharacterized protein</fullName>
    </submittedName>
</protein>
<evidence type="ECO:0000313" key="1">
    <source>
        <dbReference type="EMBL" id="VDZ64463.1"/>
    </source>
</evidence>
<proteinExistence type="predicted"/>
<organism evidence="1 2">
    <name type="scientific">Serratia odorifera</name>
    <dbReference type="NCBI Taxonomy" id="618"/>
    <lineage>
        <taxon>Bacteria</taxon>
        <taxon>Pseudomonadati</taxon>
        <taxon>Pseudomonadota</taxon>
        <taxon>Gammaproteobacteria</taxon>
        <taxon>Enterobacterales</taxon>
        <taxon>Yersiniaceae</taxon>
        <taxon>Serratia</taxon>
    </lineage>
</organism>
<accession>A0A3S4DSV6</accession>